<dbReference type="EMBL" id="JADCNL010000004">
    <property type="protein sequence ID" value="KAG0484367.1"/>
    <property type="molecule type" value="Genomic_DNA"/>
</dbReference>
<sequence length="502" mass="55945">MHPPRAAISLLCRSYILDTPICNPSLSSFFPQSFHLNSVPPSPPKELFRHDRLLFTSICGHGVRCGHLQLRLLPIDSLSSKVNALRFSGASSQTFRREPGMRRYPARPNFMSPLRSSSVACDTVPKPEKLKGIVEVVSRAGVDMELNLNEMNLTLCTSTVNHVLRALSDHGILALRFLQWVSSSRPGFNPSSEVCNLILDNLGRLGEYNAMYSMLTELSLKGHCLTEKSFAFLKICSNSSIKDSVRRVTEVLISVRGSCRGSGIFSLIKVLCSLNSFELALYVMELAIRKTSYYNVLIAAKCGNGDFIEALDFLAEIKDHGCVPNTKSYNYLLGSLFKNNRIAEACMLLQKAEEAGCIPDLITYEVIVVHACKANLMNNAIEVLNHMLSKGLKPRLTTHAEFIKRYFLSGQVENAYNYVTEMSVKDACSTNMNYSLLVGLFQKSGRMVEAGRILYEMMEKGYKPNFPVFIKVLKALHNIGRGDLSSELKSMFSIFSRKIDAG</sequence>
<evidence type="ECO:0000313" key="4">
    <source>
        <dbReference type="EMBL" id="KAG0484367.1"/>
    </source>
</evidence>
<comment type="similarity">
    <text evidence="1">Belongs to the PPR family. P subfamily.</text>
</comment>
<protein>
    <recommendedName>
        <fullName evidence="6">Pentatricopeptide repeat-containing protein</fullName>
    </recommendedName>
</protein>
<accession>A0A835RDQ0</accession>
<dbReference type="NCBIfam" id="TIGR00756">
    <property type="entry name" value="PPR"/>
    <property type="match status" value="3"/>
</dbReference>
<dbReference type="PANTHER" id="PTHR47936">
    <property type="entry name" value="PPR_LONG DOMAIN-CONTAINING PROTEIN"/>
    <property type="match status" value="1"/>
</dbReference>
<evidence type="ECO:0000256" key="2">
    <source>
        <dbReference type="ARBA" id="ARBA00022737"/>
    </source>
</evidence>
<dbReference type="AlphaFoldDB" id="A0A835RDQ0"/>
<dbReference type="Gene3D" id="1.25.40.10">
    <property type="entry name" value="Tetratricopeptide repeat domain"/>
    <property type="match status" value="2"/>
</dbReference>
<evidence type="ECO:0000256" key="3">
    <source>
        <dbReference type="PROSITE-ProRule" id="PRU00708"/>
    </source>
</evidence>
<name>A0A835RDQ0_VANPL</name>
<dbReference type="InterPro" id="IPR011990">
    <property type="entry name" value="TPR-like_helical_dom_sf"/>
</dbReference>
<dbReference type="Proteomes" id="UP000636800">
    <property type="component" value="Unassembled WGS sequence"/>
</dbReference>
<feature type="repeat" description="PPR" evidence="3">
    <location>
        <begin position="325"/>
        <end position="359"/>
    </location>
</feature>
<dbReference type="OrthoDB" id="423589at2759"/>
<dbReference type="Pfam" id="PF13041">
    <property type="entry name" value="PPR_2"/>
    <property type="match status" value="1"/>
</dbReference>
<reference evidence="4 5" key="1">
    <citation type="journal article" date="2020" name="Nat. Food">
        <title>A phased Vanilla planifolia genome enables genetic improvement of flavour and production.</title>
        <authorList>
            <person name="Hasing T."/>
            <person name="Tang H."/>
            <person name="Brym M."/>
            <person name="Khazi F."/>
            <person name="Huang T."/>
            <person name="Chambers A.H."/>
        </authorList>
    </citation>
    <scope>NUCLEOTIDE SEQUENCE [LARGE SCALE GENOMIC DNA]</scope>
    <source>
        <tissue evidence="4">Leaf</tissue>
    </source>
</reference>
<dbReference type="InterPro" id="IPR002885">
    <property type="entry name" value="PPR_rpt"/>
</dbReference>
<gene>
    <name evidence="4" type="ORF">HPP92_008446</name>
</gene>
<feature type="repeat" description="PPR" evidence="3">
    <location>
        <begin position="430"/>
        <end position="464"/>
    </location>
</feature>
<evidence type="ECO:0008006" key="6">
    <source>
        <dbReference type="Google" id="ProtNLM"/>
    </source>
</evidence>
<evidence type="ECO:0000313" key="5">
    <source>
        <dbReference type="Proteomes" id="UP000636800"/>
    </source>
</evidence>
<feature type="repeat" description="PPR" evidence="3">
    <location>
        <begin position="360"/>
        <end position="394"/>
    </location>
</feature>
<keyword evidence="5" id="KW-1185">Reference proteome</keyword>
<proteinExistence type="inferred from homology"/>
<keyword evidence="2" id="KW-0677">Repeat</keyword>
<evidence type="ECO:0000256" key="1">
    <source>
        <dbReference type="ARBA" id="ARBA00007626"/>
    </source>
</evidence>
<organism evidence="4 5">
    <name type="scientific">Vanilla planifolia</name>
    <name type="common">Vanilla</name>
    <dbReference type="NCBI Taxonomy" id="51239"/>
    <lineage>
        <taxon>Eukaryota</taxon>
        <taxon>Viridiplantae</taxon>
        <taxon>Streptophyta</taxon>
        <taxon>Embryophyta</taxon>
        <taxon>Tracheophyta</taxon>
        <taxon>Spermatophyta</taxon>
        <taxon>Magnoliopsida</taxon>
        <taxon>Liliopsida</taxon>
        <taxon>Asparagales</taxon>
        <taxon>Orchidaceae</taxon>
        <taxon>Vanilloideae</taxon>
        <taxon>Vanilleae</taxon>
        <taxon>Vanilla</taxon>
    </lineage>
</organism>
<dbReference type="PROSITE" id="PS51375">
    <property type="entry name" value="PPR"/>
    <property type="match status" value="4"/>
</dbReference>
<dbReference type="PANTHER" id="PTHR47936:SF3">
    <property type="entry name" value="PENTACOTRIPEPTIDE-REPEAT REGION OF PRORP DOMAIN-CONTAINING PROTEIN"/>
    <property type="match status" value="1"/>
</dbReference>
<dbReference type="Pfam" id="PF01535">
    <property type="entry name" value="PPR"/>
    <property type="match status" value="2"/>
</dbReference>
<feature type="repeat" description="PPR" evidence="3">
    <location>
        <begin position="290"/>
        <end position="324"/>
    </location>
</feature>
<comment type="caution">
    <text evidence="4">The sequence shown here is derived from an EMBL/GenBank/DDBJ whole genome shotgun (WGS) entry which is preliminary data.</text>
</comment>